<organism evidence="1">
    <name type="scientific">Cladocopium goreaui</name>
    <dbReference type="NCBI Taxonomy" id="2562237"/>
    <lineage>
        <taxon>Eukaryota</taxon>
        <taxon>Sar</taxon>
        <taxon>Alveolata</taxon>
        <taxon>Dinophyceae</taxon>
        <taxon>Suessiales</taxon>
        <taxon>Symbiodiniaceae</taxon>
        <taxon>Cladocopium</taxon>
    </lineage>
</organism>
<dbReference type="EMBL" id="CAMXCT020003007">
    <property type="protein sequence ID" value="CAL1155286.1"/>
    <property type="molecule type" value="Genomic_DNA"/>
</dbReference>
<comment type="caution">
    <text evidence="1">The sequence shown here is derived from an EMBL/GenBank/DDBJ whole genome shotgun (WGS) entry which is preliminary data.</text>
</comment>
<accession>A0A9P1D2W2</accession>
<name>A0A9P1D2W2_9DINO</name>
<protein>
    <submittedName>
        <fullName evidence="2">CCHC-type domain-containing protein</fullName>
    </submittedName>
</protein>
<keyword evidence="3" id="KW-1185">Reference proteome</keyword>
<reference evidence="1" key="1">
    <citation type="submission" date="2022-10" db="EMBL/GenBank/DDBJ databases">
        <authorList>
            <person name="Chen Y."/>
            <person name="Dougan E. K."/>
            <person name="Chan C."/>
            <person name="Rhodes N."/>
            <person name="Thang M."/>
        </authorList>
    </citation>
    <scope>NUCLEOTIDE SEQUENCE</scope>
</reference>
<dbReference type="Proteomes" id="UP001152797">
    <property type="component" value="Unassembled WGS sequence"/>
</dbReference>
<dbReference type="AlphaFoldDB" id="A0A9P1D2W2"/>
<evidence type="ECO:0000313" key="3">
    <source>
        <dbReference type="Proteomes" id="UP001152797"/>
    </source>
</evidence>
<proteinExistence type="predicted"/>
<dbReference type="EMBL" id="CAMXCT010003007">
    <property type="protein sequence ID" value="CAI4001911.1"/>
    <property type="molecule type" value="Genomic_DNA"/>
</dbReference>
<reference evidence="2 3" key="2">
    <citation type="submission" date="2024-05" db="EMBL/GenBank/DDBJ databases">
        <authorList>
            <person name="Chen Y."/>
            <person name="Shah S."/>
            <person name="Dougan E. K."/>
            <person name="Thang M."/>
            <person name="Chan C."/>
        </authorList>
    </citation>
    <scope>NUCLEOTIDE SEQUENCE [LARGE SCALE GENOMIC DNA]</scope>
</reference>
<gene>
    <name evidence="1" type="ORF">C1SCF055_LOCUS27905</name>
</gene>
<sequence length="362" mass="40172">MDSLPLEFVSSARSSDAHPIPCTDHPDVQCALFATHGTHGVLDLGASKTVIGSNHVADLLNGLDPAIKEKVTKTSCDITFKFGNEGVLHSSYAIVLPIGRLKLKVAIVKGGTPFLLSNSLMRALRARIDCENRCLISPLLDCEVPLKLTSRGLFLIDVNSLAVAARLKDLQERDSGELKDISHLTLTDLQDQKVQFGQKHLGRPFHQVWEEDQEWISFIASKYAESTKMSHRLIVRYITLRVEQHERSQTPIRVAPPAESQAASSQLPMSLRPVPKIKAKPKAASQIPHSEIVHLPDMEAEEEEWNLGTYQSGYTEPTPMNADMMAMQTRMLHLENALTQVIQHMEHQAGIHQPVPEDQEGA</sequence>
<dbReference type="EMBL" id="CAMXCT030003007">
    <property type="protein sequence ID" value="CAL4789223.1"/>
    <property type="molecule type" value="Genomic_DNA"/>
</dbReference>
<evidence type="ECO:0000313" key="2">
    <source>
        <dbReference type="EMBL" id="CAL4789223.1"/>
    </source>
</evidence>
<evidence type="ECO:0000313" key="1">
    <source>
        <dbReference type="EMBL" id="CAI4001911.1"/>
    </source>
</evidence>